<gene>
    <name evidence="1" type="ORF">NIES37_31150</name>
</gene>
<evidence type="ECO:0000313" key="2">
    <source>
        <dbReference type="Proteomes" id="UP000218785"/>
    </source>
</evidence>
<reference evidence="1 2" key="1">
    <citation type="submission" date="2017-06" db="EMBL/GenBank/DDBJ databases">
        <title>Genome sequencing of cyanobaciteial culture collection at National Institute for Environmental Studies (NIES).</title>
        <authorList>
            <person name="Hirose Y."/>
            <person name="Shimura Y."/>
            <person name="Fujisawa T."/>
            <person name="Nakamura Y."/>
            <person name="Kawachi M."/>
        </authorList>
    </citation>
    <scope>NUCLEOTIDE SEQUENCE [LARGE SCALE GENOMIC DNA]</scope>
    <source>
        <strain evidence="1 2">NIES-37</strain>
    </source>
</reference>
<protein>
    <submittedName>
        <fullName evidence="1">Uncharacterized protein</fullName>
    </submittedName>
</protein>
<organism evidence="1 2">
    <name type="scientific">Tolypothrix tenuis PCC 7101</name>
    <dbReference type="NCBI Taxonomy" id="231146"/>
    <lineage>
        <taxon>Bacteria</taxon>
        <taxon>Bacillati</taxon>
        <taxon>Cyanobacteriota</taxon>
        <taxon>Cyanophyceae</taxon>
        <taxon>Nostocales</taxon>
        <taxon>Tolypothrichaceae</taxon>
        <taxon>Tolypothrix</taxon>
    </lineage>
</organism>
<accession>A0A1Z4N070</accession>
<dbReference type="KEGG" id="ttq:NIES37_31150"/>
<dbReference type="Proteomes" id="UP000218785">
    <property type="component" value="Chromosome"/>
</dbReference>
<dbReference type="RefSeq" id="WP_096577058.1">
    <property type="nucleotide sequence ID" value="NZ_CAWNJS010000001.1"/>
</dbReference>
<sequence length="175" mass="20338">MGEAKDRTPLDANYEKQTINADEANWVGFLIERYSEGKILCIDTLDRILHFCFWDEDSVAHIRMQREDILSHLIDNAAENNFDGDTTKLAGIADRIISELTTQAIQNLPEFIEAREVLLNKGFFNFQNGSTIEWNPLEADFYKNQYAEEFLDKSSILTPYIEYPKHCRVSRNDKH</sequence>
<dbReference type="AlphaFoldDB" id="A0A1Z4N070"/>
<proteinExistence type="predicted"/>
<name>A0A1Z4N070_9CYAN</name>
<keyword evidence="2" id="KW-1185">Reference proteome</keyword>
<evidence type="ECO:0000313" key="1">
    <source>
        <dbReference type="EMBL" id="BAY99136.1"/>
    </source>
</evidence>
<dbReference type="EMBL" id="AP018248">
    <property type="protein sequence ID" value="BAY99136.1"/>
    <property type="molecule type" value="Genomic_DNA"/>
</dbReference>